<gene>
    <name evidence="1" type="ORF">Cabys_3258</name>
</gene>
<name>A0A1J1CBU3_CALAY</name>
<dbReference type="Proteomes" id="UP000183868">
    <property type="component" value="Chromosome"/>
</dbReference>
<organism evidence="1 2">
    <name type="scientific">Caldithrix abyssi DSM 13497</name>
    <dbReference type="NCBI Taxonomy" id="880073"/>
    <lineage>
        <taxon>Bacteria</taxon>
        <taxon>Pseudomonadati</taxon>
        <taxon>Calditrichota</taxon>
        <taxon>Calditrichia</taxon>
        <taxon>Calditrichales</taxon>
        <taxon>Calditrichaceae</taxon>
        <taxon>Caldithrix</taxon>
    </lineage>
</organism>
<dbReference type="EMBL" id="CP018099">
    <property type="protein sequence ID" value="APF20006.1"/>
    <property type="molecule type" value="Genomic_DNA"/>
</dbReference>
<evidence type="ECO:0000313" key="2">
    <source>
        <dbReference type="Proteomes" id="UP000183868"/>
    </source>
</evidence>
<evidence type="ECO:0000313" key="1">
    <source>
        <dbReference type="EMBL" id="APF20006.1"/>
    </source>
</evidence>
<accession>A0A1J1CBU3</accession>
<dbReference type="AlphaFoldDB" id="A0A1J1CBU3"/>
<sequence>MQITPIIAENDLTFKTQAKQTGALLFGHSLPLRVIIFNSITE</sequence>
<dbReference type="KEGG" id="caby:Cabys_3258"/>
<protein>
    <submittedName>
        <fullName evidence="1">Uncharacterized protein</fullName>
    </submittedName>
</protein>
<proteinExistence type="predicted"/>
<reference evidence="1 2" key="1">
    <citation type="submission" date="2016-11" db="EMBL/GenBank/DDBJ databases">
        <title>Genomic analysis of Caldithrix abyssi and proposal of a novel bacterial phylum Caldithrichaeota.</title>
        <authorList>
            <person name="Kublanov I."/>
            <person name="Sigalova O."/>
            <person name="Gavrilov S."/>
            <person name="Lebedinsky A."/>
            <person name="Ivanova N."/>
            <person name="Daum C."/>
            <person name="Reddy T."/>
            <person name="Klenk H.P."/>
            <person name="Goker M."/>
            <person name="Reva O."/>
            <person name="Miroshnichenko M."/>
            <person name="Kyprides N."/>
            <person name="Woyke T."/>
            <person name="Gelfand M."/>
        </authorList>
    </citation>
    <scope>NUCLEOTIDE SEQUENCE [LARGE SCALE GENOMIC DNA]</scope>
    <source>
        <strain evidence="1 2">LF13</strain>
    </source>
</reference>